<feature type="domain" description="Beta-ketoacyl synthase-like N-terminal" evidence="2">
    <location>
        <begin position="42"/>
        <end position="170"/>
    </location>
</feature>
<proteinExistence type="predicted"/>
<evidence type="ECO:0000313" key="4">
    <source>
        <dbReference type="Proteomes" id="UP000184694"/>
    </source>
</evidence>
<dbReference type="InterPro" id="IPR014030">
    <property type="entry name" value="Ketoacyl_synth_N"/>
</dbReference>
<dbReference type="STRING" id="1121457.SAMN02745161_0868"/>
<organism evidence="3 4">
    <name type="scientific">Halodesulfovibrio marinisediminis DSM 17456</name>
    <dbReference type="NCBI Taxonomy" id="1121457"/>
    <lineage>
        <taxon>Bacteria</taxon>
        <taxon>Pseudomonadati</taxon>
        <taxon>Thermodesulfobacteriota</taxon>
        <taxon>Desulfovibrionia</taxon>
        <taxon>Desulfovibrionales</taxon>
        <taxon>Desulfovibrionaceae</taxon>
        <taxon>Halodesulfovibrio</taxon>
    </lineage>
</organism>
<protein>
    <submittedName>
        <fullName evidence="3">Beta-ketoacyl synthase, N-terminal domain</fullName>
    </submittedName>
</protein>
<dbReference type="Proteomes" id="UP000184694">
    <property type="component" value="Unassembled WGS sequence"/>
</dbReference>
<dbReference type="SUPFAM" id="SSF53901">
    <property type="entry name" value="Thiolase-like"/>
    <property type="match status" value="1"/>
</dbReference>
<evidence type="ECO:0000313" key="3">
    <source>
        <dbReference type="EMBL" id="SIN80449.1"/>
    </source>
</evidence>
<dbReference type="Pfam" id="PF00109">
    <property type="entry name" value="ketoacyl-synt"/>
    <property type="match status" value="1"/>
</dbReference>
<dbReference type="EMBL" id="FSRG01000003">
    <property type="protein sequence ID" value="SIN80449.1"/>
    <property type="molecule type" value="Genomic_DNA"/>
</dbReference>
<dbReference type="PANTHER" id="PTHR11712">
    <property type="entry name" value="POLYKETIDE SYNTHASE-RELATED"/>
    <property type="match status" value="1"/>
</dbReference>
<dbReference type="InterPro" id="IPR000794">
    <property type="entry name" value="Beta-ketoacyl_synthase"/>
</dbReference>
<keyword evidence="1" id="KW-0808">Transferase</keyword>
<keyword evidence="4" id="KW-1185">Reference proteome</keyword>
<dbReference type="PANTHER" id="PTHR11712:SF336">
    <property type="entry name" value="3-OXOACYL-[ACYL-CARRIER-PROTEIN] SYNTHASE, MITOCHONDRIAL"/>
    <property type="match status" value="1"/>
</dbReference>
<dbReference type="InterPro" id="IPR016039">
    <property type="entry name" value="Thiolase-like"/>
</dbReference>
<dbReference type="GO" id="GO:0006633">
    <property type="term" value="P:fatty acid biosynthetic process"/>
    <property type="evidence" value="ECO:0007669"/>
    <property type="project" value="TreeGrafter"/>
</dbReference>
<dbReference type="OrthoDB" id="5455053at2"/>
<evidence type="ECO:0000256" key="1">
    <source>
        <dbReference type="ARBA" id="ARBA00022679"/>
    </source>
</evidence>
<dbReference type="RefSeq" id="WP_074215700.1">
    <property type="nucleotide sequence ID" value="NZ_FSRG01000003.1"/>
</dbReference>
<reference evidence="4" key="1">
    <citation type="submission" date="2016-11" db="EMBL/GenBank/DDBJ databases">
        <authorList>
            <person name="Varghese N."/>
            <person name="Submissions S."/>
        </authorList>
    </citation>
    <scope>NUCLEOTIDE SEQUENCE [LARGE SCALE GENOMIC DNA]</scope>
    <source>
        <strain evidence="4">DSM 17456</strain>
    </source>
</reference>
<dbReference type="Gene3D" id="3.40.47.10">
    <property type="match status" value="1"/>
</dbReference>
<dbReference type="AlphaFoldDB" id="A0A1N6EBP5"/>
<evidence type="ECO:0000259" key="2">
    <source>
        <dbReference type="Pfam" id="PF00109"/>
    </source>
</evidence>
<dbReference type="GO" id="GO:0004315">
    <property type="term" value="F:3-oxoacyl-[acyl-carrier-protein] synthase activity"/>
    <property type="evidence" value="ECO:0007669"/>
    <property type="project" value="TreeGrafter"/>
</dbReference>
<gene>
    <name evidence="3" type="ORF">SAMN02745161_0868</name>
</gene>
<sequence>MSCAIMGMGIVTPEGSSFDVLAEKELDLAKTADVQMLEQFHTKRELRRTSQYSRLALLGANLALRDAGMSVESFDSGRLGVIVATGYGPARTTFDFLDSIHDFGAKLASPLAFSTSVHNIAASIISLKLGIAGPCLSINQFETSFASALVSARCWLDEGRVDAVLVGAVDEYDSTLCDAIAAVDGEAIENSFPHSSPAEGSMFMLLTRDKVGKRGKLKEVLIQRGTAPDPIKSAFPAGQALEVARAIALKQDVAVRCNDASGLESVISINGSCA</sequence>
<accession>A0A1N6EBP5</accession>
<name>A0A1N6EBP5_9BACT</name>